<keyword evidence="2" id="KW-1185">Reference proteome</keyword>
<dbReference type="KEGG" id="mgot:MgSA37_02079"/>
<gene>
    <name evidence="1" type="ORF">MgSA37_02079</name>
</gene>
<dbReference type="EMBL" id="AP017313">
    <property type="protein sequence ID" value="BAU53908.1"/>
    <property type="molecule type" value="Genomic_DNA"/>
</dbReference>
<evidence type="ECO:0000313" key="1">
    <source>
        <dbReference type="EMBL" id="BAU53908.1"/>
    </source>
</evidence>
<name>A0A120MYU2_9SPHI</name>
<dbReference type="Proteomes" id="UP000218263">
    <property type="component" value="Chromosome"/>
</dbReference>
<dbReference type="AlphaFoldDB" id="A0A120MYU2"/>
<protein>
    <submittedName>
        <fullName evidence="1">Uncharacterized protein</fullName>
    </submittedName>
</protein>
<accession>A0A120MYU2</accession>
<sequence length="99" mass="11841">MKSYNDTYLNRKFLSKNPQYGQFDNLLAEQSNVTFMLIFKNAEQIFKRDMKPDVFDSFQNQEPGWKNFYGISWQLSAAKKNYYTNFCLKLNRDTVLVKN</sequence>
<evidence type="ECO:0000313" key="2">
    <source>
        <dbReference type="Proteomes" id="UP000218263"/>
    </source>
</evidence>
<reference evidence="1 2" key="1">
    <citation type="submission" date="2015-12" db="EMBL/GenBank/DDBJ databases">
        <title>Genome sequence of Mucilaginibacter gotjawali.</title>
        <authorList>
            <person name="Lee J.S."/>
            <person name="Lee K.C."/>
            <person name="Kim K.K."/>
            <person name="Lee B.W."/>
        </authorList>
    </citation>
    <scope>NUCLEOTIDE SEQUENCE [LARGE SCALE GENOMIC DNA]</scope>
    <source>
        <strain evidence="1 2">SA3-7</strain>
    </source>
</reference>
<organism evidence="1 2">
    <name type="scientific">Mucilaginibacter gotjawali</name>
    <dbReference type="NCBI Taxonomy" id="1550579"/>
    <lineage>
        <taxon>Bacteria</taxon>
        <taxon>Pseudomonadati</taxon>
        <taxon>Bacteroidota</taxon>
        <taxon>Sphingobacteriia</taxon>
        <taxon>Sphingobacteriales</taxon>
        <taxon>Sphingobacteriaceae</taxon>
        <taxon>Mucilaginibacter</taxon>
    </lineage>
</organism>
<proteinExistence type="predicted"/>